<evidence type="ECO:0000313" key="3">
    <source>
        <dbReference type="EMBL" id="SVB77356.1"/>
    </source>
</evidence>
<organism evidence="3">
    <name type="scientific">marine metagenome</name>
    <dbReference type="NCBI Taxonomy" id="408172"/>
    <lineage>
        <taxon>unclassified sequences</taxon>
        <taxon>metagenomes</taxon>
        <taxon>ecological metagenomes</taxon>
    </lineage>
</organism>
<accession>A0A382GQG2</accession>
<protein>
    <recommendedName>
        <fullName evidence="2">Glycine cleavage system P-protein N-terminal domain-containing protein</fullName>
    </recommendedName>
</protein>
<evidence type="ECO:0000259" key="2">
    <source>
        <dbReference type="Pfam" id="PF02347"/>
    </source>
</evidence>
<evidence type="ECO:0000256" key="1">
    <source>
        <dbReference type="ARBA" id="ARBA00023002"/>
    </source>
</evidence>
<gene>
    <name evidence="3" type="ORF">METZ01_LOCUS230210</name>
</gene>
<dbReference type="EMBL" id="UINC01056844">
    <property type="protein sequence ID" value="SVB77356.1"/>
    <property type="molecule type" value="Genomic_DNA"/>
</dbReference>
<feature type="domain" description="Glycine cleavage system P-protein N-terminal" evidence="2">
    <location>
        <begin position="13"/>
        <end position="74"/>
    </location>
</feature>
<sequence>MTESYSHPDKFVRRHIGPAPADIPLMLETLGHDNLSDLSSSIIPDSILLSEMLDIPGPLSESEALSKLKLFATRSPRC</sequence>
<dbReference type="GO" id="GO:0016491">
    <property type="term" value="F:oxidoreductase activity"/>
    <property type="evidence" value="ECO:0007669"/>
    <property type="project" value="UniProtKB-KW"/>
</dbReference>
<dbReference type="AlphaFoldDB" id="A0A382GQG2"/>
<reference evidence="3" key="1">
    <citation type="submission" date="2018-05" db="EMBL/GenBank/DDBJ databases">
        <authorList>
            <person name="Lanie J.A."/>
            <person name="Ng W.-L."/>
            <person name="Kazmierczak K.M."/>
            <person name="Andrzejewski T.M."/>
            <person name="Davidsen T.M."/>
            <person name="Wayne K.J."/>
            <person name="Tettelin H."/>
            <person name="Glass J.I."/>
            <person name="Rusch D."/>
            <person name="Podicherti R."/>
            <person name="Tsui H.-C.T."/>
            <person name="Winkler M.E."/>
        </authorList>
    </citation>
    <scope>NUCLEOTIDE SEQUENCE</scope>
</reference>
<dbReference type="InterPro" id="IPR015424">
    <property type="entry name" value="PyrdxlP-dep_Trfase"/>
</dbReference>
<dbReference type="InterPro" id="IPR049315">
    <property type="entry name" value="GDC-P_N"/>
</dbReference>
<name>A0A382GQG2_9ZZZZ</name>
<dbReference type="SUPFAM" id="SSF53383">
    <property type="entry name" value="PLP-dependent transferases"/>
    <property type="match status" value="1"/>
</dbReference>
<proteinExistence type="predicted"/>
<keyword evidence="1" id="KW-0560">Oxidoreductase</keyword>
<dbReference type="Pfam" id="PF02347">
    <property type="entry name" value="GDC-P"/>
    <property type="match status" value="1"/>
</dbReference>